<evidence type="ECO:0000313" key="2">
    <source>
        <dbReference type="Proteomes" id="UP000020406"/>
    </source>
</evidence>
<organism evidence="1 2">
    <name type="scientific">Xylella taiwanensis</name>
    <dbReference type="NCBI Taxonomy" id="1444770"/>
    <lineage>
        <taxon>Bacteria</taxon>
        <taxon>Pseudomonadati</taxon>
        <taxon>Pseudomonadota</taxon>
        <taxon>Gammaproteobacteria</taxon>
        <taxon>Lysobacterales</taxon>
        <taxon>Lysobacteraceae</taxon>
        <taxon>Xylella</taxon>
    </lineage>
</organism>
<dbReference type="AlphaFoldDB" id="Z9JH53"/>
<comment type="caution">
    <text evidence="1">The sequence shown here is derived from an EMBL/GenBank/DDBJ whole genome shotgun (WGS) entry which is preliminary data.</text>
</comment>
<accession>Z9JH53</accession>
<proteinExistence type="predicted"/>
<protein>
    <submittedName>
        <fullName evidence="1">Uncharacterized protein</fullName>
    </submittedName>
</protein>
<dbReference type="Proteomes" id="UP000020406">
    <property type="component" value="Unassembled WGS sequence"/>
</dbReference>
<gene>
    <name evidence="1" type="ORF">AF72_09405</name>
</gene>
<evidence type="ECO:0000313" key="1">
    <source>
        <dbReference type="EMBL" id="EWS77745.1"/>
    </source>
</evidence>
<reference evidence="1 2" key="1">
    <citation type="journal article" date="2014" name="Genome Announc.">
        <title>Draft Genome Sequence of Xylella fastidiosa Pear Leaf Scorch Strain in Taiwan.</title>
        <authorList>
            <person name="Su C.C."/>
            <person name="Deng W.L."/>
            <person name="Jan F.J."/>
            <person name="Chang C.J."/>
            <person name="Huang H."/>
            <person name="Chen J."/>
        </authorList>
    </citation>
    <scope>NUCLEOTIDE SEQUENCE [LARGE SCALE GENOMIC DNA]</scope>
    <source>
        <strain evidence="1 2">PLS229</strain>
    </source>
</reference>
<name>Z9JH53_9GAMM</name>
<dbReference type="EMBL" id="JDSQ01000015">
    <property type="protein sequence ID" value="EWS77745.1"/>
    <property type="molecule type" value="Genomic_DNA"/>
</dbReference>
<sequence length="58" mass="6460">MFEGWVVIIKAEEIIRKCSVDSSAMGYSFSLKMRKLIGVKMRCKAGVLICSCMAVNRA</sequence>